<comment type="caution">
    <text evidence="1">The sequence shown here is derived from an EMBL/GenBank/DDBJ whole genome shotgun (WGS) entry which is preliminary data.</text>
</comment>
<organism evidence="1 2">
    <name type="scientific">Suillus placidus</name>
    <dbReference type="NCBI Taxonomy" id="48579"/>
    <lineage>
        <taxon>Eukaryota</taxon>
        <taxon>Fungi</taxon>
        <taxon>Dikarya</taxon>
        <taxon>Basidiomycota</taxon>
        <taxon>Agaricomycotina</taxon>
        <taxon>Agaricomycetes</taxon>
        <taxon>Agaricomycetidae</taxon>
        <taxon>Boletales</taxon>
        <taxon>Suillineae</taxon>
        <taxon>Suillaceae</taxon>
        <taxon>Suillus</taxon>
    </lineage>
</organism>
<dbReference type="AlphaFoldDB" id="A0A9P6ZTC8"/>
<keyword evidence="2" id="KW-1185">Reference proteome</keyword>
<reference evidence="1" key="1">
    <citation type="journal article" date="2020" name="New Phytol.">
        <title>Comparative genomics reveals dynamic genome evolution in host specialist ectomycorrhizal fungi.</title>
        <authorList>
            <person name="Lofgren L.A."/>
            <person name="Nguyen N.H."/>
            <person name="Vilgalys R."/>
            <person name="Ruytinx J."/>
            <person name="Liao H.L."/>
            <person name="Branco S."/>
            <person name="Kuo A."/>
            <person name="LaButti K."/>
            <person name="Lipzen A."/>
            <person name="Andreopoulos W."/>
            <person name="Pangilinan J."/>
            <person name="Riley R."/>
            <person name="Hundley H."/>
            <person name="Na H."/>
            <person name="Barry K."/>
            <person name="Grigoriev I.V."/>
            <person name="Stajich J.E."/>
            <person name="Kennedy P.G."/>
        </authorList>
    </citation>
    <scope>NUCLEOTIDE SEQUENCE</scope>
    <source>
        <strain evidence="1">DOB743</strain>
    </source>
</reference>
<accession>A0A9P6ZTC8</accession>
<sequence>MRRTARSQFKRGSWCGLKVIDRWRWGENFASGESPQLLSRCCASGVEDSLGSIVCLLLRWFLHSLSALPLPKASFQGSQTSLGTLCLLFYRATCVMITPVRPAQNLITMPTALTKFTPYKCLDEAISALDARAIGYQEPLVITTPNMDWVLELYNDDSEELRTQADGRFGVVDCFQWPQMYCKEFKYAVCIPHKDTSSIDLQFTWYTPTAADFVIQPGTAFAVSTLHSHIVDGINNLLTIARKHPLTYRDVEFGKGTT</sequence>
<evidence type="ECO:0000313" key="1">
    <source>
        <dbReference type="EMBL" id="KAG1776143.1"/>
    </source>
</evidence>
<dbReference type="OrthoDB" id="2804090at2759"/>
<evidence type="ECO:0000313" key="2">
    <source>
        <dbReference type="Proteomes" id="UP000714275"/>
    </source>
</evidence>
<protein>
    <submittedName>
        <fullName evidence="1">Uncharacterized protein</fullName>
    </submittedName>
</protein>
<proteinExistence type="predicted"/>
<name>A0A9P6ZTC8_9AGAM</name>
<gene>
    <name evidence="1" type="ORF">EV702DRAFT_1046313</name>
</gene>
<dbReference type="Proteomes" id="UP000714275">
    <property type="component" value="Unassembled WGS sequence"/>
</dbReference>
<dbReference type="EMBL" id="JABBWD010000028">
    <property type="protein sequence ID" value="KAG1776143.1"/>
    <property type="molecule type" value="Genomic_DNA"/>
</dbReference>